<dbReference type="Pfam" id="PF00076">
    <property type="entry name" value="RRM_1"/>
    <property type="match status" value="1"/>
</dbReference>
<dbReference type="InterPro" id="IPR012677">
    <property type="entry name" value="Nucleotide-bd_a/b_plait_sf"/>
</dbReference>
<dbReference type="GO" id="GO:0003723">
    <property type="term" value="F:RNA binding"/>
    <property type="evidence" value="ECO:0007669"/>
    <property type="project" value="UniProtKB-UniRule"/>
</dbReference>
<sequence length="487" mass="52958">MEYKQEGGVEGSYYSYPLETRARKGHAAVIPPRSPLVQRTAAPSPSPSCRHTDILSSPVSSLPRQREEGEACYGSASFHPEREERSISGDRRREVSVQGREPEPDRTKPSRPKALLTAYQSGKVSLRVQGSSAIDSSFHPGFTWRLPSRPKQQGREEEEDFACAVPRGCVLELEEEMAATAAASSSSPAGGASSPAQAPGGGGGGAGGGGGVPYHRSRFGDTTLTKVFVGGLAWETPSAGLHDHFREYGEILEAVVITDRETGRSKGYGFVTFRDPEAAQQAVQNPNPMIAGRRANCNIASMGPPRPSPQRGRAPRGPDQQHSGPQPYMGGRMQQQMPTPPHAMFYNPSPYGYWYPPDYQYQQAFYNQMQQYYSQQYGQTSPSTSPYPYMGYMTGGQNPRAGFSPLQQQAARPPFFQQPTEGSFQAAPSLPPNFRLQLPPRAISRQSDDVSGSQPTQTVSEAEATNTDNQEASAPVERSNSEENTSN</sequence>
<dbReference type="InterPro" id="IPR035979">
    <property type="entry name" value="RBD_domain_sf"/>
</dbReference>
<keyword evidence="6" id="KW-1185">Reference proteome</keyword>
<dbReference type="PANTHER" id="PTHR11176">
    <property type="entry name" value="BOULE-RELATED"/>
    <property type="match status" value="1"/>
</dbReference>
<evidence type="ECO:0000313" key="6">
    <source>
        <dbReference type="Proteomes" id="UP000015106"/>
    </source>
</evidence>
<feature type="compositionally biased region" description="Gly residues" evidence="3">
    <location>
        <begin position="199"/>
        <end position="212"/>
    </location>
</feature>
<dbReference type="InterPro" id="IPR000504">
    <property type="entry name" value="RRM_dom"/>
</dbReference>
<dbReference type="SMART" id="SM00360">
    <property type="entry name" value="RRM"/>
    <property type="match status" value="1"/>
</dbReference>
<evidence type="ECO:0000256" key="3">
    <source>
        <dbReference type="SAM" id="MobiDB-lite"/>
    </source>
</evidence>
<evidence type="ECO:0000256" key="1">
    <source>
        <dbReference type="ARBA" id="ARBA00022884"/>
    </source>
</evidence>
<protein>
    <recommendedName>
        <fullName evidence="4">RRM domain-containing protein</fullName>
    </recommendedName>
</protein>
<dbReference type="PROSITE" id="PS50102">
    <property type="entry name" value="RRM"/>
    <property type="match status" value="1"/>
</dbReference>
<feature type="compositionally biased region" description="Polar residues" evidence="3">
    <location>
        <begin position="449"/>
        <end position="472"/>
    </location>
</feature>
<feature type="region of interest" description="Disordered" evidence="3">
    <location>
        <begin position="416"/>
        <end position="487"/>
    </location>
</feature>
<feature type="region of interest" description="Disordered" evidence="3">
    <location>
        <begin position="137"/>
        <end position="160"/>
    </location>
</feature>
<evidence type="ECO:0000313" key="5">
    <source>
        <dbReference type="EnsemblPlants" id="TuG1812S0000425200.01.T01"/>
    </source>
</evidence>
<dbReference type="Proteomes" id="UP000015106">
    <property type="component" value="Unassembled WGS sequence"/>
</dbReference>
<dbReference type="PANTHER" id="PTHR11176:SF23">
    <property type="entry name" value="RNA-BINDING (RRM_RBD_RNP MOTIFS) FAMILY PROTEIN"/>
    <property type="match status" value="1"/>
</dbReference>
<name>A0A8R7R6D1_TRIUA</name>
<dbReference type="Gramene" id="TuG1812S0000425200.01.T01">
    <property type="protein sequence ID" value="TuG1812S0000425200.01.T01"/>
    <property type="gene ID" value="TuG1812S0000425200.01"/>
</dbReference>
<feature type="compositionally biased region" description="Low complexity" evidence="3">
    <location>
        <begin position="180"/>
        <end position="198"/>
    </location>
</feature>
<dbReference type="EnsemblPlants" id="TuG1812S0000425200.01.T01">
    <property type="protein sequence ID" value="TuG1812S0000425200.01.T01"/>
    <property type="gene ID" value="TuG1812S0000425200.01"/>
</dbReference>
<feature type="domain" description="RRM" evidence="4">
    <location>
        <begin position="225"/>
        <end position="302"/>
    </location>
</feature>
<dbReference type="SUPFAM" id="SSF54928">
    <property type="entry name" value="RNA-binding domain, RBD"/>
    <property type="match status" value="1"/>
</dbReference>
<feature type="region of interest" description="Disordered" evidence="3">
    <location>
        <begin position="298"/>
        <end position="342"/>
    </location>
</feature>
<feature type="region of interest" description="Disordered" evidence="3">
    <location>
        <begin position="23"/>
        <end position="114"/>
    </location>
</feature>
<reference evidence="6" key="1">
    <citation type="journal article" date="2013" name="Nature">
        <title>Draft genome of the wheat A-genome progenitor Triticum urartu.</title>
        <authorList>
            <person name="Ling H.Q."/>
            <person name="Zhao S."/>
            <person name="Liu D."/>
            <person name="Wang J."/>
            <person name="Sun H."/>
            <person name="Zhang C."/>
            <person name="Fan H."/>
            <person name="Li D."/>
            <person name="Dong L."/>
            <person name="Tao Y."/>
            <person name="Gao C."/>
            <person name="Wu H."/>
            <person name="Li Y."/>
            <person name="Cui Y."/>
            <person name="Guo X."/>
            <person name="Zheng S."/>
            <person name="Wang B."/>
            <person name="Yu K."/>
            <person name="Liang Q."/>
            <person name="Yang W."/>
            <person name="Lou X."/>
            <person name="Chen J."/>
            <person name="Feng M."/>
            <person name="Jian J."/>
            <person name="Zhang X."/>
            <person name="Luo G."/>
            <person name="Jiang Y."/>
            <person name="Liu J."/>
            <person name="Wang Z."/>
            <person name="Sha Y."/>
            <person name="Zhang B."/>
            <person name="Wu H."/>
            <person name="Tang D."/>
            <person name="Shen Q."/>
            <person name="Xue P."/>
            <person name="Zou S."/>
            <person name="Wang X."/>
            <person name="Liu X."/>
            <person name="Wang F."/>
            <person name="Yang Y."/>
            <person name="An X."/>
            <person name="Dong Z."/>
            <person name="Zhang K."/>
            <person name="Zhang X."/>
            <person name="Luo M.C."/>
            <person name="Dvorak J."/>
            <person name="Tong Y."/>
            <person name="Wang J."/>
            <person name="Yang H."/>
            <person name="Li Z."/>
            <person name="Wang D."/>
            <person name="Zhang A."/>
            <person name="Wang J."/>
        </authorList>
    </citation>
    <scope>NUCLEOTIDE SEQUENCE</scope>
    <source>
        <strain evidence="6">cv. G1812</strain>
    </source>
</reference>
<accession>A0A8R7R6D1</accession>
<reference evidence="5" key="2">
    <citation type="submission" date="2022-06" db="UniProtKB">
        <authorList>
            <consortium name="EnsemblPlants"/>
        </authorList>
    </citation>
    <scope>IDENTIFICATION</scope>
</reference>
<evidence type="ECO:0000256" key="2">
    <source>
        <dbReference type="PROSITE-ProRule" id="PRU00176"/>
    </source>
</evidence>
<feature type="region of interest" description="Disordered" evidence="3">
    <location>
        <begin position="180"/>
        <end position="214"/>
    </location>
</feature>
<dbReference type="Gene3D" id="3.30.70.330">
    <property type="match status" value="1"/>
</dbReference>
<proteinExistence type="predicted"/>
<organism evidence="5 6">
    <name type="scientific">Triticum urartu</name>
    <name type="common">Red wild einkorn</name>
    <name type="synonym">Crithodium urartu</name>
    <dbReference type="NCBI Taxonomy" id="4572"/>
    <lineage>
        <taxon>Eukaryota</taxon>
        <taxon>Viridiplantae</taxon>
        <taxon>Streptophyta</taxon>
        <taxon>Embryophyta</taxon>
        <taxon>Tracheophyta</taxon>
        <taxon>Spermatophyta</taxon>
        <taxon>Magnoliopsida</taxon>
        <taxon>Liliopsida</taxon>
        <taxon>Poales</taxon>
        <taxon>Poaceae</taxon>
        <taxon>BOP clade</taxon>
        <taxon>Pooideae</taxon>
        <taxon>Triticodae</taxon>
        <taxon>Triticeae</taxon>
        <taxon>Triticinae</taxon>
        <taxon>Triticum</taxon>
    </lineage>
</organism>
<feature type="compositionally biased region" description="Basic and acidic residues" evidence="3">
    <location>
        <begin position="79"/>
        <end position="108"/>
    </location>
</feature>
<keyword evidence="1 2" id="KW-0694">RNA-binding</keyword>
<evidence type="ECO:0000259" key="4">
    <source>
        <dbReference type="PROSITE" id="PS50102"/>
    </source>
</evidence>
<feature type="compositionally biased region" description="Polar residues" evidence="3">
    <location>
        <begin position="41"/>
        <end position="63"/>
    </location>
</feature>
<dbReference type="AlphaFoldDB" id="A0A8R7R6D1"/>